<feature type="domain" description="THO complex subunit 2 N-terminal" evidence="10">
    <location>
        <begin position="39"/>
        <end position="402"/>
    </location>
</feature>
<evidence type="ECO:0000256" key="7">
    <source>
        <dbReference type="SAM" id="MobiDB-lite"/>
    </source>
</evidence>
<evidence type="ECO:0000256" key="4">
    <source>
        <dbReference type="ARBA" id="ARBA00023242"/>
    </source>
</evidence>
<dbReference type="GO" id="GO:0003729">
    <property type="term" value="F:mRNA binding"/>
    <property type="evidence" value="ECO:0007669"/>
    <property type="project" value="TreeGrafter"/>
</dbReference>
<protein>
    <recommendedName>
        <fullName evidence="3">THO complex subunit 2</fullName>
    </recommendedName>
</protein>
<dbReference type="InterPro" id="IPR021726">
    <property type="entry name" value="THO_THOC2_N"/>
</dbReference>
<feature type="compositionally biased region" description="Basic and acidic residues" evidence="7">
    <location>
        <begin position="1377"/>
        <end position="1395"/>
    </location>
</feature>
<dbReference type="InterPro" id="IPR021418">
    <property type="entry name" value="THO_THOC2_C"/>
</dbReference>
<dbReference type="PANTHER" id="PTHR21597">
    <property type="entry name" value="THO2 PROTEIN"/>
    <property type="match status" value="1"/>
</dbReference>
<evidence type="ECO:0000256" key="2">
    <source>
        <dbReference type="ARBA" id="ARBA00007857"/>
    </source>
</evidence>
<gene>
    <name evidence="11" type="ORF">TCAL_01902</name>
</gene>
<proteinExistence type="inferred from homology"/>
<comment type="caution">
    <text evidence="11">The sequence shown here is derived from an EMBL/GenBank/DDBJ whole genome shotgun (WGS) entry which is preliminary data.</text>
</comment>
<reference evidence="11 12" key="1">
    <citation type="journal article" date="2018" name="Nat. Ecol. Evol.">
        <title>Genomic signatures of mitonuclear coevolution across populations of Tigriopus californicus.</title>
        <authorList>
            <person name="Barreto F.S."/>
            <person name="Watson E.T."/>
            <person name="Lima T.G."/>
            <person name="Willett C.S."/>
            <person name="Edmands S."/>
            <person name="Li W."/>
            <person name="Burton R.S."/>
        </authorList>
    </citation>
    <scope>NUCLEOTIDE SEQUENCE [LARGE SCALE GENOMIC DNA]</scope>
    <source>
        <strain evidence="11 12">San Diego</strain>
    </source>
</reference>
<dbReference type="PANTHER" id="PTHR21597:SF0">
    <property type="entry name" value="THO COMPLEX SUBUNIT 2"/>
    <property type="match status" value="1"/>
</dbReference>
<dbReference type="Pfam" id="PF16134">
    <property type="entry name" value="THOC2_N"/>
    <property type="match status" value="2"/>
</dbReference>
<evidence type="ECO:0000259" key="10">
    <source>
        <dbReference type="Pfam" id="PF16134"/>
    </source>
</evidence>
<evidence type="ECO:0000259" key="9">
    <source>
        <dbReference type="Pfam" id="PF11732"/>
    </source>
</evidence>
<dbReference type="InterPro" id="IPR040007">
    <property type="entry name" value="Tho2"/>
</dbReference>
<feature type="region of interest" description="Disordered" evidence="7">
    <location>
        <begin position="1206"/>
        <end position="1464"/>
    </location>
</feature>
<evidence type="ECO:0000259" key="8">
    <source>
        <dbReference type="Pfam" id="PF11262"/>
    </source>
</evidence>
<dbReference type="OrthoDB" id="29024at2759"/>
<feature type="coiled-coil region" evidence="6">
    <location>
        <begin position="933"/>
        <end position="971"/>
    </location>
</feature>
<feature type="domain" description="THO complex subunitTHOC2 N-terminal" evidence="9">
    <location>
        <begin position="576"/>
        <end position="651"/>
    </location>
</feature>
<sequence>MMEESQWHNWEKTGQTEFGKLFQRGVTAWTNAGRPPNVDLGLKRLVYDLVVRCIRDQGVKRDHVVQFIGEKCVSHAELSNMWVDVFALLDNETSLMAKDRREERERFVRLFREAEKYLSTGHLKERIEVLETLEDIGVLKSTKKFFTSMIKLKTKLFYKQQKFNLFHEECEGFAKLLTELNQDLTTVSPKEVLETIKSIIGYFNLDPNRTLDIILESFECRLEHHRFYIHLLQEFVPDPQTLNELLAFKYKFYESECVDNGGKIPESLFTVTALLIQYDILDMDTIYGMLKPDDAEIESESDVGIKDAREFVRKMNVVSTNKGDKPDLTMADFQAIAATYDANQKLGLIEAFLRVGAWTHAEKLMNRLPPYFAVSQEPIAKALQRLVHLTIQPLVQKCSNKSYKTFSSDLIPSSNQFSPILVDTFEQFKTVVMPMLMELGPHASSDLSLLYKIMRILKADLKTTFDETGRDREKTAEFSVSPESCCLYYETITLTDAVLLPSLSLAESNCCLAEEIWSVLRVFPYHVRYHLFGQWKANTYDAHPLLLRKKAITLKGIKRIMQRISKENVKPTSRLIGKITHSSPGLVFEYILSQIQLYDNMITPVVDSLRYLTSLSFDVLGYSIIEALNNPEKDRTKHDGTSISLWLTSLSNFCGAVYKKYNIELTGLLQYVANQLKNKHSLDLLIMKEVVLKMGGIEGAEEMTSEQIDAMAGGELLRQEAGSFTQIKNTKKSSQRLKDALIDHDLAVPLCLLMAQQRNCVVYQETEDSHLKLVGKLFDQCQDTLVQFGTFLASNLSIDDYTRRLPPIQTLLSRYHVNLDLAFFLARPMFNHQISLQYENIRKNEKHRWKTISENEKQNLYVAATTDVMTPITEAIRPLHSVKIWDDISPQFLTTFWSLTMYDLFVPEDVYGKEIQKLVLAPSKVDDNKELNSSRKKKEKERLHNMLEKIQDEQKKQKDHVERVMARLKTEKDSWFFSRSARLAKNETITTFLQLCLFPRCIFTAIDAIYCAKFVQVIHMLKTPNFSTLICFDRIFCDITYTVTSCTENEAHRYGRFLAAMLELVMKWHSKKEIFDEECVGYPGFVTKFRVAQTEQKPGGGPGDSVDYENYRHVCHKWHYKIAKALVVCLESKDYVQIRNALTILFKILGFFPMLLPLAGVLERRIEKVVEEEKDKRMDLCIMARSYQGQLKAKRPHMMLERDFHIPKEGKGGAGGGPKEGGDNTANDNSTKTSGGKSAKPEESRLSSERSSKSRSQSRENSLSRSNDEPASSVSSGGGKYKKNRDRDSKERSLGRDSSSRERSREPKTRHSSKDRERREEMGPPQSSTSHRRSAESESMERELKRRKPEDESGRRFKDRSRERSEDSDQGELTPPPKKEKSSSKSDRKRERDEMVAANASSIDNNGTILKRSKKEDREGSSSMSSHRHGAENGGDEMAIADRKSGRANSRRGGGEPSKRKSTS</sequence>
<evidence type="ECO:0000256" key="3">
    <source>
        <dbReference type="ARBA" id="ARBA00019596"/>
    </source>
</evidence>
<name>A0A553P853_TIGCA</name>
<dbReference type="InterPro" id="IPR032302">
    <property type="entry name" value="THOC2_N"/>
</dbReference>
<feature type="compositionally biased region" description="Basic and acidic residues" evidence="7">
    <location>
        <begin position="1239"/>
        <end position="1252"/>
    </location>
</feature>
<feature type="compositionally biased region" description="Polar residues" evidence="7">
    <location>
        <begin position="1399"/>
        <end position="1408"/>
    </location>
</feature>
<dbReference type="GO" id="GO:0006406">
    <property type="term" value="P:mRNA export from nucleus"/>
    <property type="evidence" value="ECO:0007669"/>
    <property type="project" value="InterPro"/>
</dbReference>
<comment type="subcellular location">
    <subcellularLocation>
        <location evidence="1">Nucleus</location>
    </subcellularLocation>
</comment>
<keyword evidence="4" id="KW-0539">Nucleus</keyword>
<evidence type="ECO:0000256" key="5">
    <source>
        <dbReference type="ARBA" id="ARBA00047033"/>
    </source>
</evidence>
<keyword evidence="12" id="KW-1185">Reference proteome</keyword>
<organism evidence="11 12">
    <name type="scientific">Tigriopus californicus</name>
    <name type="common">Marine copepod</name>
    <dbReference type="NCBI Taxonomy" id="6832"/>
    <lineage>
        <taxon>Eukaryota</taxon>
        <taxon>Metazoa</taxon>
        <taxon>Ecdysozoa</taxon>
        <taxon>Arthropoda</taxon>
        <taxon>Crustacea</taxon>
        <taxon>Multicrustacea</taxon>
        <taxon>Hexanauplia</taxon>
        <taxon>Copepoda</taxon>
        <taxon>Harpacticoida</taxon>
        <taxon>Harpacticidae</taxon>
        <taxon>Tigriopus</taxon>
    </lineage>
</organism>
<feature type="compositionally biased region" description="Basic and acidic residues" evidence="7">
    <location>
        <begin position="1453"/>
        <end position="1464"/>
    </location>
</feature>
<dbReference type="Pfam" id="PF11262">
    <property type="entry name" value="Tho2"/>
    <property type="match status" value="1"/>
</dbReference>
<dbReference type="STRING" id="6832.A0A553P853"/>
<evidence type="ECO:0000256" key="6">
    <source>
        <dbReference type="SAM" id="Coils"/>
    </source>
</evidence>
<evidence type="ECO:0000313" key="11">
    <source>
        <dbReference type="EMBL" id="TRY73857.1"/>
    </source>
</evidence>
<feature type="compositionally biased region" description="Basic and acidic residues" evidence="7">
    <location>
        <begin position="1333"/>
        <end position="1367"/>
    </location>
</feature>
<comment type="similarity">
    <text evidence="2">Belongs to the THOC2 family.</text>
</comment>
<dbReference type="EMBL" id="VCGU01000007">
    <property type="protein sequence ID" value="TRY73857.1"/>
    <property type="molecule type" value="Genomic_DNA"/>
</dbReference>
<feature type="compositionally biased region" description="Basic and acidic residues" evidence="7">
    <location>
        <begin position="1285"/>
        <end position="1322"/>
    </location>
</feature>
<keyword evidence="6" id="KW-0175">Coiled coil</keyword>
<dbReference type="Pfam" id="PF11732">
    <property type="entry name" value="Thoc2"/>
    <property type="match status" value="1"/>
</dbReference>
<feature type="domain" description="THO complex subunitTHOC2 C-terminal" evidence="8">
    <location>
        <begin position="885"/>
        <end position="1191"/>
    </location>
</feature>
<dbReference type="GO" id="GO:0000445">
    <property type="term" value="C:THO complex part of transcription export complex"/>
    <property type="evidence" value="ECO:0007669"/>
    <property type="project" value="TreeGrafter"/>
</dbReference>
<dbReference type="Proteomes" id="UP000318571">
    <property type="component" value="Chromosome 3"/>
</dbReference>
<evidence type="ECO:0000313" key="12">
    <source>
        <dbReference type="Proteomes" id="UP000318571"/>
    </source>
</evidence>
<comment type="subunit">
    <text evidence="5">Component of the THO subcomplex, which is composed of THOC1, THOC2, THOC3, THOC5, THOC6 and THOC7. The THO subcomplex interacts with DDX39B to form the THO-DDX39B complex which multimerizes into a 28-subunit tetrameric assembly. Component of the transcription/export (TREX) complex at least composed of ALYREF/THOC4, DDX39B, SARNP/CIP29, CHTOP and the THO subcomplex; in the complex interacts with THOC1, THOC3, THOC5, THOC7 and DDX39B. TREX seems to have a dynamic structure involving ATP-dependent remodeling. Interacts with POLDIP3 and ZC3H11A.</text>
</comment>
<feature type="domain" description="THO complex subunit 2 N-terminal" evidence="10">
    <location>
        <begin position="422"/>
        <end position="574"/>
    </location>
</feature>
<dbReference type="OMA" id="QERWTCI"/>
<dbReference type="GO" id="GO:0006397">
    <property type="term" value="P:mRNA processing"/>
    <property type="evidence" value="ECO:0007669"/>
    <property type="project" value="InterPro"/>
</dbReference>
<accession>A0A553P853</accession>
<feature type="compositionally biased region" description="Polar residues" evidence="7">
    <location>
        <begin position="1224"/>
        <end position="1236"/>
    </location>
</feature>
<evidence type="ECO:0000256" key="1">
    <source>
        <dbReference type="ARBA" id="ARBA00004123"/>
    </source>
</evidence>